<evidence type="ECO:0000313" key="2">
    <source>
        <dbReference type="EMBL" id="MBP2322732.1"/>
    </source>
</evidence>
<feature type="region of interest" description="Disordered" evidence="1">
    <location>
        <begin position="1"/>
        <end position="42"/>
    </location>
</feature>
<organism evidence="2 3">
    <name type="scientific">Kibdelosporangium banguiense</name>
    <dbReference type="NCBI Taxonomy" id="1365924"/>
    <lineage>
        <taxon>Bacteria</taxon>
        <taxon>Bacillati</taxon>
        <taxon>Actinomycetota</taxon>
        <taxon>Actinomycetes</taxon>
        <taxon>Pseudonocardiales</taxon>
        <taxon>Pseudonocardiaceae</taxon>
        <taxon>Kibdelosporangium</taxon>
    </lineage>
</organism>
<evidence type="ECO:0000256" key="1">
    <source>
        <dbReference type="SAM" id="MobiDB-lite"/>
    </source>
</evidence>
<reference evidence="2 3" key="1">
    <citation type="submission" date="2021-03" db="EMBL/GenBank/DDBJ databases">
        <title>Sequencing the genomes of 1000 actinobacteria strains.</title>
        <authorList>
            <person name="Klenk H.-P."/>
        </authorList>
    </citation>
    <scope>NUCLEOTIDE SEQUENCE [LARGE SCALE GENOMIC DNA]</scope>
    <source>
        <strain evidence="2 3">DSM 46670</strain>
    </source>
</reference>
<dbReference type="EMBL" id="JAGINW010000001">
    <property type="protein sequence ID" value="MBP2322732.1"/>
    <property type="molecule type" value="Genomic_DNA"/>
</dbReference>
<keyword evidence="3" id="KW-1185">Reference proteome</keyword>
<protein>
    <recommendedName>
        <fullName evidence="4">YbaB/EbfC DNA-binding family protein</fullName>
    </recommendedName>
</protein>
<evidence type="ECO:0000313" key="3">
    <source>
        <dbReference type="Proteomes" id="UP001519332"/>
    </source>
</evidence>
<dbReference type="Proteomes" id="UP001519332">
    <property type="component" value="Unassembled WGS sequence"/>
</dbReference>
<evidence type="ECO:0008006" key="4">
    <source>
        <dbReference type="Google" id="ProtNLM"/>
    </source>
</evidence>
<feature type="compositionally biased region" description="Basic and acidic residues" evidence="1">
    <location>
        <begin position="1"/>
        <end position="15"/>
    </location>
</feature>
<comment type="caution">
    <text evidence="2">The sequence shown here is derived from an EMBL/GenBank/DDBJ whole genome shotgun (WGS) entry which is preliminary data.</text>
</comment>
<accession>A0ABS4TE90</accession>
<proteinExistence type="predicted"/>
<gene>
    <name evidence="2" type="ORF">JOF56_003117</name>
</gene>
<dbReference type="RefSeq" id="WP_209638389.1">
    <property type="nucleotide sequence ID" value="NZ_JAGINW010000001.1"/>
</dbReference>
<sequence>MGNEDHVQDELDRLGRSVSEAGDRVSTQIGRNGPIIGEASSGDNAITVSVSPGGMLRAVDLKPTVLGRHPDEVANEVMRLAAQATRIANGRMHASLGPVVSPSTARSLEDLGMRAEALPEEPDDFDGIMR</sequence>
<name>A0ABS4TE90_9PSEU</name>